<dbReference type="NCBIfam" id="TIGR00631">
    <property type="entry name" value="uvrb"/>
    <property type="match status" value="1"/>
</dbReference>
<evidence type="ECO:0000256" key="12">
    <source>
        <dbReference type="RuleBase" id="RU003587"/>
    </source>
</evidence>
<accession>A0A3B0P606</accession>
<dbReference type="Pfam" id="PF17757">
    <property type="entry name" value="UvrB_inter"/>
    <property type="match status" value="1"/>
</dbReference>
<evidence type="ECO:0000259" key="14">
    <source>
        <dbReference type="PROSITE" id="PS50151"/>
    </source>
</evidence>
<dbReference type="InterPro" id="IPR006935">
    <property type="entry name" value="Helicase/UvrB_N"/>
</dbReference>
<keyword evidence="12" id="KW-0742">SOS response</keyword>
<keyword evidence="9 12" id="KW-0234">DNA repair</keyword>
<dbReference type="Gene3D" id="4.10.860.10">
    <property type="entry name" value="UVR domain"/>
    <property type="match status" value="1"/>
</dbReference>
<dbReference type="InterPro" id="IPR036876">
    <property type="entry name" value="UVR_dom_sf"/>
</dbReference>
<dbReference type="GO" id="GO:0006289">
    <property type="term" value="P:nucleotide-excision repair"/>
    <property type="evidence" value="ECO:0007669"/>
    <property type="project" value="InterPro"/>
</dbReference>
<dbReference type="PANTHER" id="PTHR24029">
    <property type="entry name" value="UVRABC SYSTEM PROTEIN B"/>
    <property type="match status" value="1"/>
</dbReference>
<evidence type="ECO:0000256" key="10">
    <source>
        <dbReference type="ARBA" id="ARBA00026033"/>
    </source>
</evidence>
<dbReference type="Proteomes" id="UP000259328">
    <property type="component" value="Chromosome"/>
</dbReference>
<dbReference type="NCBIfam" id="NF003673">
    <property type="entry name" value="PRK05298.1"/>
    <property type="match status" value="1"/>
</dbReference>
<dbReference type="InterPro" id="IPR024759">
    <property type="entry name" value="UvrB_YAD/RRR_dom"/>
</dbReference>
<keyword evidence="8 12" id="KW-0267">Excision nuclease</keyword>
<dbReference type="GO" id="GO:0005737">
    <property type="term" value="C:cytoplasm"/>
    <property type="evidence" value="ECO:0007669"/>
    <property type="project" value="UniProtKB-SubCell"/>
</dbReference>
<feature type="domain" description="Helicase ATP-binding" evidence="15">
    <location>
        <begin position="25"/>
        <end position="222"/>
    </location>
</feature>
<dbReference type="PROSITE" id="PS51194">
    <property type="entry name" value="HELICASE_CTER"/>
    <property type="match status" value="1"/>
</dbReference>
<dbReference type="SMART" id="SM00490">
    <property type="entry name" value="HELICc"/>
    <property type="match status" value="1"/>
</dbReference>
<evidence type="ECO:0000256" key="1">
    <source>
        <dbReference type="ARBA" id="ARBA00004496"/>
    </source>
</evidence>
<dbReference type="Gene3D" id="3.40.50.300">
    <property type="entry name" value="P-loop containing nucleotide triphosphate hydrolases"/>
    <property type="match status" value="3"/>
</dbReference>
<dbReference type="AlphaFoldDB" id="A0A3B0P606"/>
<evidence type="ECO:0000313" key="18">
    <source>
        <dbReference type="Proteomes" id="UP000259328"/>
    </source>
</evidence>
<gene>
    <name evidence="17" type="primary">uvrB</name>
    <name evidence="17" type="ORF">NCTC10124_00109</name>
</gene>
<evidence type="ECO:0000256" key="3">
    <source>
        <dbReference type="ARBA" id="ARBA00022490"/>
    </source>
</evidence>
<dbReference type="InterPro" id="IPR041471">
    <property type="entry name" value="UvrB_inter"/>
</dbReference>
<dbReference type="RefSeq" id="WP_020002840.1">
    <property type="nucleotide sequence ID" value="NZ_LS991953.1"/>
</dbReference>
<sequence length="668" mass="77271">MKIFKLNSNFTPQGDQPKAINELVQGIKNNRKDQVLLGVTGSGKTFTIANVIKEFDRPVIILSHNKTLASQLYSELKAFFPENAVEYFISYFDYYRPEAYKANTDTYIEKDSATNQQIEILRLSAYNSLLTRKDVIVVASVSAIYGALNPEVYNKSFYNFYLNQKISVKDFIIKLTKNKYERNDLDVVPGRFAVKGDLVFIAPADSETKMIRVSFSYDEIEEIAFVHPLEKTTIKKVSHYTLSPGDAYATDNSIYSTVIPQIQEELKERVKYYKDNNQILEATRINQRTNNDIDDMKEFGHCKGIENYSMYLDGRTFGQRPYTILDYFPENSLMFIDESHMSLPQIRAMHAGDRSRKNELVKYAFRLPSALENRPLTFDEFENSFSFNKIYISATPEAYEINKTAGAVTTLYVRPTGLIDPEIFIYPKENQIERIYNIIMEQRKTGEKTLVLTVTKRLAEEISNYFIDRKIKAAYIHSDHETFVRNEILRKLRMGTYEVVIGINLLREGIDIPEVSKVIILDADSNGFLRNTKSLIQIVGRAARNANGQAILFADTITNAIKEMMEDNKIKRKIQMEYNQKYRIVPKTIIKPIRGAIYNENYENAMEILLKKSQESKFSKNEKKTLNSLIEDLEIQMKKAAKEYDYEEAIRLRDMIHEIKQSQSNKGK</sequence>
<dbReference type="GO" id="GO:0009380">
    <property type="term" value="C:excinuclease repair complex"/>
    <property type="evidence" value="ECO:0007669"/>
    <property type="project" value="InterPro"/>
</dbReference>
<evidence type="ECO:0000256" key="9">
    <source>
        <dbReference type="ARBA" id="ARBA00023204"/>
    </source>
</evidence>
<dbReference type="Pfam" id="PF04851">
    <property type="entry name" value="ResIII"/>
    <property type="match status" value="1"/>
</dbReference>
<evidence type="ECO:0000256" key="13">
    <source>
        <dbReference type="SAM" id="Coils"/>
    </source>
</evidence>
<keyword evidence="3" id="KW-0963">Cytoplasm</keyword>
<dbReference type="SUPFAM" id="SSF46600">
    <property type="entry name" value="C-terminal UvrC-binding domain of UvrB"/>
    <property type="match status" value="1"/>
</dbReference>
<dbReference type="SUPFAM" id="SSF52540">
    <property type="entry name" value="P-loop containing nucleoside triphosphate hydrolases"/>
    <property type="match status" value="2"/>
</dbReference>
<dbReference type="PROSITE" id="PS50151">
    <property type="entry name" value="UVR"/>
    <property type="match status" value="1"/>
</dbReference>
<keyword evidence="4" id="KW-0547">Nucleotide-binding</keyword>
<keyword evidence="6 12" id="KW-0228">DNA excision</keyword>
<feature type="domain" description="UVR" evidence="14">
    <location>
        <begin position="627"/>
        <end position="662"/>
    </location>
</feature>
<dbReference type="InterPro" id="IPR027417">
    <property type="entry name" value="P-loop_NTPase"/>
</dbReference>
<evidence type="ECO:0000256" key="4">
    <source>
        <dbReference type="ARBA" id="ARBA00022741"/>
    </source>
</evidence>
<comment type="subcellular location">
    <subcellularLocation>
        <location evidence="1 12">Cytoplasm</location>
    </subcellularLocation>
</comment>
<evidence type="ECO:0000313" key="17">
    <source>
        <dbReference type="EMBL" id="SYV92392.1"/>
    </source>
</evidence>
<dbReference type="EMBL" id="LS991953">
    <property type="protein sequence ID" value="SYV92392.1"/>
    <property type="molecule type" value="Genomic_DNA"/>
</dbReference>
<evidence type="ECO:0000259" key="16">
    <source>
        <dbReference type="PROSITE" id="PS51194"/>
    </source>
</evidence>
<comment type="subunit">
    <text evidence="10 12">Forms a heterotetramer with UvrA during the search for lesions. Interacts with UvrC in an incision complex.</text>
</comment>
<dbReference type="GO" id="GO:0016887">
    <property type="term" value="F:ATP hydrolysis activity"/>
    <property type="evidence" value="ECO:0007669"/>
    <property type="project" value="InterPro"/>
</dbReference>
<feature type="coiled-coil region" evidence="13">
    <location>
        <begin position="616"/>
        <end position="650"/>
    </location>
</feature>
<name>A0A3B0P606_MYCSY</name>
<evidence type="ECO:0000256" key="5">
    <source>
        <dbReference type="ARBA" id="ARBA00022763"/>
    </source>
</evidence>
<evidence type="ECO:0000256" key="11">
    <source>
        <dbReference type="ARBA" id="ARBA00029504"/>
    </source>
</evidence>
<dbReference type="SMART" id="SM00487">
    <property type="entry name" value="DEXDc"/>
    <property type="match status" value="1"/>
</dbReference>
<dbReference type="GO" id="GO:0003677">
    <property type="term" value="F:DNA binding"/>
    <property type="evidence" value="ECO:0007669"/>
    <property type="project" value="InterPro"/>
</dbReference>
<dbReference type="Pfam" id="PF12344">
    <property type="entry name" value="UvrB"/>
    <property type="match status" value="1"/>
</dbReference>
<feature type="domain" description="Helicase C-terminal" evidence="16">
    <location>
        <begin position="431"/>
        <end position="593"/>
    </location>
</feature>
<dbReference type="Pfam" id="PF02151">
    <property type="entry name" value="UVR"/>
    <property type="match status" value="1"/>
</dbReference>
<dbReference type="GO" id="GO:0005524">
    <property type="term" value="F:ATP binding"/>
    <property type="evidence" value="ECO:0007669"/>
    <property type="project" value="UniProtKB-KW"/>
</dbReference>
<dbReference type="PANTHER" id="PTHR24029:SF0">
    <property type="entry name" value="UVRABC SYSTEM PROTEIN B"/>
    <property type="match status" value="1"/>
</dbReference>
<evidence type="ECO:0000256" key="8">
    <source>
        <dbReference type="ARBA" id="ARBA00022881"/>
    </source>
</evidence>
<protein>
    <recommendedName>
        <fullName evidence="11 12">UvrABC system protein B</fullName>
    </recommendedName>
</protein>
<dbReference type="InterPro" id="IPR001943">
    <property type="entry name" value="UVR_dom"/>
</dbReference>
<organism evidence="17 18">
    <name type="scientific">Mycoplasmopsis synoviae</name>
    <name type="common">Mycoplasma synoviae</name>
    <dbReference type="NCBI Taxonomy" id="2109"/>
    <lineage>
        <taxon>Bacteria</taxon>
        <taxon>Bacillati</taxon>
        <taxon>Mycoplasmatota</taxon>
        <taxon>Mycoplasmoidales</taxon>
        <taxon>Metamycoplasmataceae</taxon>
        <taxon>Mycoplasmopsis</taxon>
    </lineage>
</organism>
<evidence type="ECO:0000256" key="7">
    <source>
        <dbReference type="ARBA" id="ARBA00022840"/>
    </source>
</evidence>
<dbReference type="PROSITE" id="PS51192">
    <property type="entry name" value="HELICASE_ATP_BIND_1"/>
    <property type="match status" value="1"/>
</dbReference>
<dbReference type="InterPro" id="IPR014001">
    <property type="entry name" value="Helicase_ATP-bd"/>
</dbReference>
<dbReference type="Pfam" id="PF00271">
    <property type="entry name" value="Helicase_C"/>
    <property type="match status" value="1"/>
</dbReference>
<dbReference type="CDD" id="cd17916">
    <property type="entry name" value="DEXHc_UvrB"/>
    <property type="match status" value="1"/>
</dbReference>
<evidence type="ECO:0000256" key="2">
    <source>
        <dbReference type="ARBA" id="ARBA00008533"/>
    </source>
</evidence>
<keyword evidence="13" id="KW-0175">Coiled coil</keyword>
<dbReference type="InterPro" id="IPR001650">
    <property type="entry name" value="Helicase_C-like"/>
</dbReference>
<reference evidence="18" key="1">
    <citation type="submission" date="2018-06" db="EMBL/GenBank/DDBJ databases">
        <authorList>
            <consortium name="Pathogen Informatics"/>
        </authorList>
    </citation>
    <scope>NUCLEOTIDE SEQUENCE [LARGE SCALE GENOMIC DNA]</scope>
    <source>
        <strain evidence="18">NCTC10124</strain>
    </source>
</reference>
<dbReference type="InterPro" id="IPR004807">
    <property type="entry name" value="UvrB"/>
</dbReference>
<keyword evidence="7" id="KW-0067">ATP-binding</keyword>
<dbReference type="GO" id="GO:0004518">
    <property type="term" value="F:nuclease activity"/>
    <property type="evidence" value="ECO:0007669"/>
    <property type="project" value="UniProtKB-KW"/>
</dbReference>
<evidence type="ECO:0000256" key="6">
    <source>
        <dbReference type="ARBA" id="ARBA00022769"/>
    </source>
</evidence>
<proteinExistence type="inferred from homology"/>
<keyword evidence="5 12" id="KW-0227">DNA damage</keyword>
<evidence type="ECO:0000259" key="15">
    <source>
        <dbReference type="PROSITE" id="PS51192"/>
    </source>
</evidence>
<dbReference type="Gene3D" id="6.10.140.240">
    <property type="match status" value="1"/>
</dbReference>
<dbReference type="GeneID" id="93529867"/>
<dbReference type="GO" id="GO:0009432">
    <property type="term" value="P:SOS response"/>
    <property type="evidence" value="ECO:0007669"/>
    <property type="project" value="UniProtKB-KW"/>
</dbReference>
<comment type="similarity">
    <text evidence="2 12">Belongs to the UvrB family.</text>
</comment>